<keyword evidence="3" id="KW-1185">Reference proteome</keyword>
<protein>
    <submittedName>
        <fullName evidence="2">Putative enzyme related to lactoylglutathione lyase</fullName>
    </submittedName>
</protein>
<dbReference type="InterPro" id="IPR052164">
    <property type="entry name" value="Anthracycline_SecMetBiosynth"/>
</dbReference>
<dbReference type="EMBL" id="JADOUF010000001">
    <property type="protein sequence ID" value="MBG6138263.1"/>
    <property type="molecule type" value="Genomic_DNA"/>
</dbReference>
<reference evidence="2" key="1">
    <citation type="submission" date="2020-11" db="EMBL/GenBank/DDBJ databases">
        <title>Sequencing the genomes of 1000 actinobacteria strains.</title>
        <authorList>
            <person name="Klenk H.-P."/>
        </authorList>
    </citation>
    <scope>NUCLEOTIDE SEQUENCE</scope>
    <source>
        <strain evidence="2">DSM 45356</strain>
    </source>
</reference>
<dbReference type="PANTHER" id="PTHR33993">
    <property type="entry name" value="GLYOXALASE-RELATED"/>
    <property type="match status" value="1"/>
</dbReference>
<dbReference type="GO" id="GO:0016829">
    <property type="term" value="F:lyase activity"/>
    <property type="evidence" value="ECO:0007669"/>
    <property type="project" value="UniProtKB-KW"/>
</dbReference>
<dbReference type="Gene3D" id="3.10.180.10">
    <property type="entry name" value="2,3-Dihydroxybiphenyl 1,2-Dioxygenase, domain 1"/>
    <property type="match status" value="1"/>
</dbReference>
<dbReference type="InterPro" id="IPR004360">
    <property type="entry name" value="Glyas_Fos-R_dOase_dom"/>
</dbReference>
<keyword evidence="2" id="KW-0456">Lyase</keyword>
<feature type="domain" description="VOC" evidence="1">
    <location>
        <begin position="7"/>
        <end position="117"/>
    </location>
</feature>
<sequence length="123" mass="12879">MSEWQNGIGWFEIGTDDVGSTEAFYGSVFGWQFSAQGPYREVTTPARKSIRGGVFPTEGHAPNYATFYIVVADVPGTCAAAVAAGGKVLAPPTDGPDGLVFAHLSDPTGNHIAVYSPQTGKDV</sequence>
<evidence type="ECO:0000259" key="1">
    <source>
        <dbReference type="PROSITE" id="PS51819"/>
    </source>
</evidence>
<dbReference type="Proteomes" id="UP000622552">
    <property type="component" value="Unassembled WGS sequence"/>
</dbReference>
<comment type="caution">
    <text evidence="2">The sequence shown here is derived from an EMBL/GenBank/DDBJ whole genome shotgun (WGS) entry which is preliminary data.</text>
</comment>
<accession>A0A8J7GKD7</accession>
<dbReference type="SUPFAM" id="SSF54593">
    <property type="entry name" value="Glyoxalase/Bleomycin resistance protein/Dihydroxybiphenyl dioxygenase"/>
    <property type="match status" value="1"/>
</dbReference>
<dbReference type="PROSITE" id="PS51819">
    <property type="entry name" value="VOC"/>
    <property type="match status" value="1"/>
</dbReference>
<dbReference type="RefSeq" id="WP_197005040.1">
    <property type="nucleotide sequence ID" value="NZ_BONS01000017.1"/>
</dbReference>
<organism evidence="2 3">
    <name type="scientific">Longispora fulva</name>
    <dbReference type="NCBI Taxonomy" id="619741"/>
    <lineage>
        <taxon>Bacteria</taxon>
        <taxon>Bacillati</taxon>
        <taxon>Actinomycetota</taxon>
        <taxon>Actinomycetes</taxon>
        <taxon>Micromonosporales</taxon>
        <taxon>Micromonosporaceae</taxon>
        <taxon>Longispora</taxon>
    </lineage>
</organism>
<dbReference type="InterPro" id="IPR029068">
    <property type="entry name" value="Glyas_Bleomycin-R_OHBP_Dase"/>
</dbReference>
<evidence type="ECO:0000313" key="3">
    <source>
        <dbReference type="Proteomes" id="UP000622552"/>
    </source>
</evidence>
<dbReference type="Pfam" id="PF00903">
    <property type="entry name" value="Glyoxalase"/>
    <property type="match status" value="1"/>
</dbReference>
<dbReference type="InterPro" id="IPR037523">
    <property type="entry name" value="VOC_core"/>
</dbReference>
<dbReference type="PANTHER" id="PTHR33993:SF2">
    <property type="entry name" value="VOC DOMAIN-CONTAINING PROTEIN"/>
    <property type="match status" value="1"/>
</dbReference>
<dbReference type="AlphaFoldDB" id="A0A8J7GKD7"/>
<name>A0A8J7GKD7_9ACTN</name>
<evidence type="ECO:0000313" key="2">
    <source>
        <dbReference type="EMBL" id="MBG6138263.1"/>
    </source>
</evidence>
<dbReference type="CDD" id="cd07247">
    <property type="entry name" value="SgaA_N_like"/>
    <property type="match status" value="1"/>
</dbReference>
<proteinExistence type="predicted"/>
<gene>
    <name evidence="2" type="ORF">IW245_004457</name>
</gene>